<sequence>MGATPGYSRLFLVVTCAACIVLGMIGASTYRIDSATAPGGVHGGLRVSHRSVATETTAVALNPPSRHSSSSSPPPPAVMRARSEIDDSLAAAANFEREAARASFEGLIHVVRVAVKNSTRRNVTCSSRVLDKLEFAHRRPRPRELTTFGVYNQTKLAVSALWSVRTVEHAVLGPVPICLTPNVDLAKPFGAWGAFFINKTTKKRPSPLQLLPSEPPPHVAVVSPGVSASGYTITCEGVALTAGGCLWELSAPRPLPWQAAVPARIVVSLCDAWCKGYYHFTHEHLPRVALVHPLLVSGEAVLALPHRMNSFQQQFFEDILGIKRIEVGTVAGGVVLHPSPMRCGNTFSGTLHLFRRLVFSRLNITHRLSAQRGAKLRLLFAERSKGSRMATNYKAIKSHLMSRFQHKLDFNTTTGREHVMDQINLFARADIVLGPHGANLANSMFMRSGSHVVEMASMAKGNMCYYTTAVRVGLQYHFVPHMNGKDAAYVLAPELIERHIQEAIARISSAFDQNQQQQLSD</sequence>
<keyword evidence="3" id="KW-0325">Glycoprotein</keyword>
<accession>A0A7S1KYC6</accession>
<evidence type="ECO:0000313" key="6">
    <source>
        <dbReference type="EMBL" id="CAD9089206.1"/>
    </source>
</evidence>
<dbReference type="EMBL" id="HBGF01001229">
    <property type="protein sequence ID" value="CAD9089206.1"/>
    <property type="molecule type" value="Transcribed_RNA"/>
</dbReference>
<dbReference type="AlphaFoldDB" id="A0A7S1KYC6"/>
<dbReference type="InterPro" id="IPR007657">
    <property type="entry name" value="Glycosyltransferase_61"/>
</dbReference>
<evidence type="ECO:0000256" key="3">
    <source>
        <dbReference type="ARBA" id="ARBA00023180"/>
    </source>
</evidence>
<protein>
    <recommendedName>
        <fullName evidence="5">Glycosyltransferase 61 catalytic domain-containing protein</fullName>
    </recommendedName>
</protein>
<organism evidence="6">
    <name type="scientific">Neobodo designis</name>
    <name type="common">Flagellated protozoan</name>
    <name type="synonym">Bodo designis</name>
    <dbReference type="NCBI Taxonomy" id="312471"/>
    <lineage>
        <taxon>Eukaryota</taxon>
        <taxon>Discoba</taxon>
        <taxon>Euglenozoa</taxon>
        <taxon>Kinetoplastea</taxon>
        <taxon>Metakinetoplastina</taxon>
        <taxon>Neobodonida</taxon>
        <taxon>Neobodo</taxon>
    </lineage>
</organism>
<feature type="domain" description="Glycosyltransferase 61 catalytic" evidence="5">
    <location>
        <begin position="277"/>
        <end position="453"/>
    </location>
</feature>
<feature type="region of interest" description="Disordered" evidence="4">
    <location>
        <begin position="58"/>
        <end position="79"/>
    </location>
</feature>
<gene>
    <name evidence="6" type="ORF">NDES1114_LOCUS856</name>
</gene>
<dbReference type="PANTHER" id="PTHR20961">
    <property type="entry name" value="GLYCOSYLTRANSFERASE"/>
    <property type="match status" value="1"/>
</dbReference>
<name>A0A7S1KYC6_NEODS</name>
<keyword evidence="1" id="KW-0328">Glycosyltransferase</keyword>
<evidence type="ECO:0000259" key="5">
    <source>
        <dbReference type="Pfam" id="PF04577"/>
    </source>
</evidence>
<reference evidence="6" key="1">
    <citation type="submission" date="2021-01" db="EMBL/GenBank/DDBJ databases">
        <authorList>
            <person name="Corre E."/>
            <person name="Pelletier E."/>
            <person name="Niang G."/>
            <person name="Scheremetjew M."/>
            <person name="Finn R."/>
            <person name="Kale V."/>
            <person name="Holt S."/>
            <person name="Cochrane G."/>
            <person name="Meng A."/>
            <person name="Brown T."/>
            <person name="Cohen L."/>
        </authorList>
    </citation>
    <scope>NUCLEOTIDE SEQUENCE</scope>
    <source>
        <strain evidence="6">CCAP 1951/1</strain>
    </source>
</reference>
<dbReference type="InterPro" id="IPR049625">
    <property type="entry name" value="Glyco_transf_61_cat"/>
</dbReference>
<dbReference type="GO" id="GO:0016757">
    <property type="term" value="F:glycosyltransferase activity"/>
    <property type="evidence" value="ECO:0007669"/>
    <property type="project" value="UniProtKB-KW"/>
</dbReference>
<keyword evidence="2" id="KW-0808">Transferase</keyword>
<proteinExistence type="predicted"/>
<evidence type="ECO:0000256" key="2">
    <source>
        <dbReference type="ARBA" id="ARBA00022679"/>
    </source>
</evidence>
<evidence type="ECO:0000256" key="1">
    <source>
        <dbReference type="ARBA" id="ARBA00022676"/>
    </source>
</evidence>
<evidence type="ECO:0000256" key="4">
    <source>
        <dbReference type="SAM" id="MobiDB-lite"/>
    </source>
</evidence>
<dbReference type="Pfam" id="PF04577">
    <property type="entry name" value="Glyco_transf_61"/>
    <property type="match status" value="1"/>
</dbReference>